<dbReference type="Proteomes" id="UP000193067">
    <property type="component" value="Unassembled WGS sequence"/>
</dbReference>
<dbReference type="SMART" id="SM00906">
    <property type="entry name" value="Fungal_trans"/>
    <property type="match status" value="1"/>
</dbReference>
<name>A0A1Y2IE17_TRAC3</name>
<protein>
    <recommendedName>
        <fullName evidence="9">Zn(2)-C6 fungal-type domain-containing protein</fullName>
    </recommendedName>
</protein>
<keyword evidence="3" id="KW-0862">Zinc</keyword>
<dbReference type="SUPFAM" id="SSF57701">
    <property type="entry name" value="Zn2/Cys6 DNA-binding domain"/>
    <property type="match status" value="1"/>
</dbReference>
<dbReference type="Pfam" id="PF00172">
    <property type="entry name" value="Zn_clus"/>
    <property type="match status" value="1"/>
</dbReference>
<evidence type="ECO:0000256" key="2">
    <source>
        <dbReference type="ARBA" id="ARBA00022723"/>
    </source>
</evidence>
<evidence type="ECO:0000256" key="5">
    <source>
        <dbReference type="ARBA" id="ARBA00023125"/>
    </source>
</evidence>
<dbReference type="Pfam" id="PF04082">
    <property type="entry name" value="Fungal_trans"/>
    <property type="match status" value="1"/>
</dbReference>
<dbReference type="SMART" id="SM00066">
    <property type="entry name" value="GAL4"/>
    <property type="match status" value="1"/>
</dbReference>
<evidence type="ECO:0000256" key="8">
    <source>
        <dbReference type="SAM" id="MobiDB-lite"/>
    </source>
</evidence>
<evidence type="ECO:0000256" key="1">
    <source>
        <dbReference type="ARBA" id="ARBA00004123"/>
    </source>
</evidence>
<keyword evidence="4" id="KW-0805">Transcription regulation</keyword>
<dbReference type="PANTHER" id="PTHR31313">
    <property type="entry name" value="TY1 ENHANCER ACTIVATOR"/>
    <property type="match status" value="1"/>
</dbReference>
<dbReference type="PROSITE" id="PS50048">
    <property type="entry name" value="ZN2_CY6_FUNGAL_2"/>
    <property type="match status" value="1"/>
</dbReference>
<feature type="domain" description="Zn(2)-C6 fungal-type" evidence="9">
    <location>
        <begin position="41"/>
        <end position="74"/>
    </location>
</feature>
<keyword evidence="6" id="KW-0804">Transcription</keyword>
<dbReference type="InterPro" id="IPR001138">
    <property type="entry name" value="Zn2Cys6_DnaBD"/>
</dbReference>
<evidence type="ECO:0000256" key="4">
    <source>
        <dbReference type="ARBA" id="ARBA00023015"/>
    </source>
</evidence>
<dbReference type="GO" id="GO:0005634">
    <property type="term" value="C:nucleus"/>
    <property type="evidence" value="ECO:0007669"/>
    <property type="project" value="UniProtKB-SubCell"/>
</dbReference>
<dbReference type="Gene3D" id="4.10.240.10">
    <property type="entry name" value="Zn(2)-C6 fungal-type DNA-binding domain"/>
    <property type="match status" value="1"/>
</dbReference>
<evidence type="ECO:0000256" key="7">
    <source>
        <dbReference type="ARBA" id="ARBA00023242"/>
    </source>
</evidence>
<dbReference type="InterPro" id="IPR007219">
    <property type="entry name" value="XnlR_reg_dom"/>
</dbReference>
<comment type="subcellular location">
    <subcellularLocation>
        <location evidence="1">Nucleus</location>
    </subcellularLocation>
</comment>
<accession>A0A1Y2IE17</accession>
<keyword evidence="7" id="KW-0539">Nucleus</keyword>
<dbReference type="AlphaFoldDB" id="A0A1Y2IE17"/>
<keyword evidence="2" id="KW-0479">Metal-binding</keyword>
<evidence type="ECO:0000259" key="9">
    <source>
        <dbReference type="PROSITE" id="PS50048"/>
    </source>
</evidence>
<dbReference type="GO" id="GO:0006351">
    <property type="term" value="P:DNA-templated transcription"/>
    <property type="evidence" value="ECO:0007669"/>
    <property type="project" value="InterPro"/>
</dbReference>
<dbReference type="CDD" id="cd00067">
    <property type="entry name" value="GAL4"/>
    <property type="match status" value="1"/>
</dbReference>
<dbReference type="STRING" id="1353009.A0A1Y2IE17"/>
<evidence type="ECO:0000313" key="11">
    <source>
        <dbReference type="Proteomes" id="UP000193067"/>
    </source>
</evidence>
<feature type="region of interest" description="Disordered" evidence="8">
    <location>
        <begin position="162"/>
        <end position="198"/>
    </location>
</feature>
<gene>
    <name evidence="10" type="ORF">PYCCODRAFT_1373230</name>
</gene>
<proteinExistence type="predicted"/>
<reference evidence="10 11" key="1">
    <citation type="journal article" date="2015" name="Biotechnol. Biofuels">
        <title>Enhanced degradation of softwood versus hardwood by the white-rot fungus Pycnoporus coccineus.</title>
        <authorList>
            <person name="Couturier M."/>
            <person name="Navarro D."/>
            <person name="Chevret D."/>
            <person name="Henrissat B."/>
            <person name="Piumi F."/>
            <person name="Ruiz-Duenas F.J."/>
            <person name="Martinez A.T."/>
            <person name="Grigoriev I.V."/>
            <person name="Riley R."/>
            <person name="Lipzen A."/>
            <person name="Berrin J.G."/>
            <person name="Master E.R."/>
            <person name="Rosso M.N."/>
        </authorList>
    </citation>
    <scope>NUCLEOTIDE SEQUENCE [LARGE SCALE GENOMIC DNA]</scope>
    <source>
        <strain evidence="10 11">BRFM310</strain>
    </source>
</reference>
<keyword evidence="11" id="KW-1185">Reference proteome</keyword>
<feature type="region of interest" description="Disordered" evidence="8">
    <location>
        <begin position="212"/>
        <end position="256"/>
    </location>
</feature>
<organism evidence="10 11">
    <name type="scientific">Trametes coccinea (strain BRFM310)</name>
    <name type="common">Pycnoporus coccineus</name>
    <dbReference type="NCBI Taxonomy" id="1353009"/>
    <lineage>
        <taxon>Eukaryota</taxon>
        <taxon>Fungi</taxon>
        <taxon>Dikarya</taxon>
        <taxon>Basidiomycota</taxon>
        <taxon>Agaricomycotina</taxon>
        <taxon>Agaricomycetes</taxon>
        <taxon>Polyporales</taxon>
        <taxon>Polyporaceae</taxon>
        <taxon>Trametes</taxon>
    </lineage>
</organism>
<feature type="region of interest" description="Disordered" evidence="8">
    <location>
        <begin position="1"/>
        <end position="57"/>
    </location>
</feature>
<feature type="compositionally biased region" description="Basic and acidic residues" evidence="8">
    <location>
        <begin position="40"/>
        <end position="56"/>
    </location>
</feature>
<dbReference type="PANTHER" id="PTHR31313:SF78">
    <property type="entry name" value="TRANSCRIPTION FACTOR DOMAIN-CONTAINING PROTEIN"/>
    <property type="match status" value="1"/>
</dbReference>
<evidence type="ECO:0000256" key="6">
    <source>
        <dbReference type="ARBA" id="ARBA00023163"/>
    </source>
</evidence>
<evidence type="ECO:0000256" key="3">
    <source>
        <dbReference type="ARBA" id="ARBA00022833"/>
    </source>
</evidence>
<dbReference type="GO" id="GO:0008270">
    <property type="term" value="F:zinc ion binding"/>
    <property type="evidence" value="ECO:0007669"/>
    <property type="project" value="InterPro"/>
</dbReference>
<dbReference type="OrthoDB" id="2123952at2759"/>
<dbReference type="GO" id="GO:0000981">
    <property type="term" value="F:DNA-binding transcription factor activity, RNA polymerase II-specific"/>
    <property type="evidence" value="ECO:0007669"/>
    <property type="project" value="InterPro"/>
</dbReference>
<dbReference type="CDD" id="cd12148">
    <property type="entry name" value="fungal_TF_MHR"/>
    <property type="match status" value="1"/>
</dbReference>
<dbReference type="EMBL" id="KZ084128">
    <property type="protein sequence ID" value="OSC99336.1"/>
    <property type="molecule type" value="Genomic_DNA"/>
</dbReference>
<dbReference type="InterPro" id="IPR036864">
    <property type="entry name" value="Zn2-C6_fun-type_DNA-bd_sf"/>
</dbReference>
<dbReference type="PROSITE" id="PS00463">
    <property type="entry name" value="ZN2_CY6_FUNGAL_1"/>
    <property type="match status" value="1"/>
</dbReference>
<feature type="compositionally biased region" description="Basic and acidic residues" evidence="8">
    <location>
        <begin position="174"/>
        <end position="192"/>
    </location>
</feature>
<dbReference type="GO" id="GO:0003677">
    <property type="term" value="F:DNA binding"/>
    <property type="evidence" value="ECO:0007669"/>
    <property type="project" value="UniProtKB-KW"/>
</dbReference>
<keyword evidence="5" id="KW-0238">DNA-binding</keyword>
<dbReference type="InterPro" id="IPR051615">
    <property type="entry name" value="Transcr_Regulatory_Elem"/>
</dbReference>
<evidence type="ECO:0000313" key="10">
    <source>
        <dbReference type="EMBL" id="OSC99336.1"/>
    </source>
</evidence>
<sequence length="992" mass="109975">MPDHANQPGSSGAPFVASDDDESAAPGGSGSQSKSQRSAKACDRCRKSKSKCEPARAEGQPCKSCAAIGAECTYTAPSFRRGPPKGYIQALEHRLHQVESVLAAIMSSTDIRSRSVIDELRKDELAAHILETVNVGPFGRAGREKRSIDPTKDNFFSSIVTDRPKAQSHRSRRESRATRETVIENVISRDPHTQTTRPTLAWQDRLSERLAASFGGSTPTPPPMHRPVTLDSHLRPDQGLASEPPKTRRRLDVSAADSVQLIPPYVSHDGSVPTPGGDEDLTDCADAFGNLSIDENREVRYHGNSSGLHLLVQAERTDGRAIKGIWNFPMAKIWPGPHPLHSAAADPRSSNLEIRLPPEREQRRLLDVYFKYVNPAVPIIDEETFMSQYETMCVSRSFTTPRWHHPMENDIKPEQPQKLSDLLLFAVFACAASYIDPLEREGRRMSADEYAACARRVLDTMYHESRSSTVQALLLLGVRGFGTGVLEEGWLHVGMAIRMALDLGMNRNPDKWMHNGRELFSIKEKEIRKRIWWSCCIVDKFSALFLGRTIAIHEKDFSTPLLEVPEDDLDQLWRPSHLDPRSHTISPVPGAYRSYLRYMASLYVITGEVVANVYRVSRTYNTHPRVLRQQYYNRLLQWALDLPEHLNYSATSTRPCPAPHILAMHIQYWASVVLLHRPFIPKGTELARADSPSLDPDPIPWESYDICQSAATQIASLATVYHETYDMRWAPPFLANCLQTAGIMHVLTLKYKPLDAQASASLQKCINALAGMEVTWAMALRVRHLIQNAKVNIDQSHAAAAGARQKRTAHTAFEHDGFVVGSSSAPASVPAQVYAPLPPQRSSAPPMRPAYPAQSYVVPSQPAHTQPQSYTSSQMAYVPQSDVARGVPSYAGYAPGYDTWWSPADAQANVVQSDPVRSQNVGLAMHARAPQAPVQVSAPPDGTGVAVPGNAGVAQRLPSQEFTFGQEHFTPEFLQAMRDPVLHFPSVFAPQR</sequence>